<dbReference type="GO" id="GO:0005634">
    <property type="term" value="C:nucleus"/>
    <property type="evidence" value="ECO:0007669"/>
    <property type="project" value="TreeGrafter"/>
</dbReference>
<dbReference type="Pfam" id="PF09764">
    <property type="entry name" value="Nt_Gln_amidase"/>
    <property type="match status" value="1"/>
</dbReference>
<evidence type="ECO:0000256" key="7">
    <source>
        <dbReference type="ARBA" id="ARBA00048768"/>
    </source>
</evidence>
<keyword evidence="5 8" id="KW-0378">Hydrolase</keyword>
<name>A0A814ZE32_ADIRI</name>
<evidence type="ECO:0000256" key="8">
    <source>
        <dbReference type="RuleBase" id="RU367082"/>
    </source>
</evidence>
<gene>
    <name evidence="10" type="ORF">EDS130_LOCUS27463</name>
</gene>
<evidence type="ECO:0000256" key="5">
    <source>
        <dbReference type="ARBA" id="ARBA00022801"/>
    </source>
</evidence>
<dbReference type="GO" id="GO:0070773">
    <property type="term" value="F:protein-N-terminal glutamine amidohydrolase activity"/>
    <property type="evidence" value="ECO:0007669"/>
    <property type="project" value="UniProtKB-UniRule"/>
</dbReference>
<dbReference type="Gene3D" id="3.10.620.10">
    <property type="entry name" value="Protein N-terminal glutamine amidohydrolase, alpha beta roll"/>
    <property type="match status" value="1"/>
</dbReference>
<evidence type="ECO:0000256" key="3">
    <source>
        <dbReference type="ARBA" id="ARBA00012718"/>
    </source>
</evidence>
<accession>A0A814ZE32</accession>
<comment type="subunit">
    <text evidence="2 8">Monomer.</text>
</comment>
<evidence type="ECO:0000256" key="2">
    <source>
        <dbReference type="ARBA" id="ARBA00011245"/>
    </source>
</evidence>
<dbReference type="EC" id="3.5.1.122" evidence="3 8"/>
<organism evidence="10 11">
    <name type="scientific">Adineta ricciae</name>
    <name type="common">Rotifer</name>
    <dbReference type="NCBI Taxonomy" id="249248"/>
    <lineage>
        <taxon>Eukaryota</taxon>
        <taxon>Metazoa</taxon>
        <taxon>Spiralia</taxon>
        <taxon>Gnathifera</taxon>
        <taxon>Rotifera</taxon>
        <taxon>Eurotatoria</taxon>
        <taxon>Bdelloidea</taxon>
        <taxon>Adinetida</taxon>
        <taxon>Adinetidae</taxon>
        <taxon>Adineta</taxon>
    </lineage>
</organism>
<sequence length="196" mass="23058">MDTWRVERDQCVYTACYCEENIWKLCESWKQNDANHLATLYAVFISNERRQIPLWEQKSSSRDDRLAIWDYHVILVDKSPSSTMIYDFDTTLPFPISVNDYLQLAIRDESNLLRKYHREFRVIPAQQYLDTFASDRSHMLKEDQVTYNAPPPTYPPISNETLIGSTNNINDFIDMKSINVPGTVMNLTDFRRFLGI</sequence>
<reference evidence="10" key="1">
    <citation type="submission" date="2021-02" db="EMBL/GenBank/DDBJ databases">
        <authorList>
            <person name="Nowell W R."/>
        </authorList>
    </citation>
    <scope>NUCLEOTIDE SEQUENCE</scope>
</reference>
<dbReference type="InterPro" id="IPR039733">
    <property type="entry name" value="NTAQ1"/>
</dbReference>
<dbReference type="AlphaFoldDB" id="A0A814ZE32"/>
<dbReference type="GO" id="GO:0005829">
    <property type="term" value="C:cytosol"/>
    <property type="evidence" value="ECO:0007669"/>
    <property type="project" value="TreeGrafter"/>
</dbReference>
<evidence type="ECO:0000259" key="9">
    <source>
        <dbReference type="Pfam" id="PF09764"/>
    </source>
</evidence>
<comment type="function">
    <text evidence="8">Mediates the side-chain deamidation of N-terminal glutamine residues to glutamate, an important step in N-end rule pathway of protein degradation. Conversion of the resulting N-terminal glutamine to glutamate renders the protein susceptible to arginylation, polyubiquitination and degradation as specified by the N-end rule. Does not act on substrates with internal or C-terminal glutamine and does not act on non-glutamine residues in any position.</text>
</comment>
<comment type="caution">
    <text evidence="10">The sequence shown here is derived from an EMBL/GenBank/DDBJ whole genome shotgun (WGS) entry which is preliminary data.</text>
</comment>
<comment type="similarity">
    <text evidence="1 8">Belongs to the NTAQ1 family.</text>
</comment>
<dbReference type="PANTHER" id="PTHR13035:SF0">
    <property type="entry name" value="PROTEIN N-TERMINAL GLUTAMINE AMIDOHYDROLASE"/>
    <property type="match status" value="1"/>
</dbReference>
<dbReference type="InterPro" id="IPR023128">
    <property type="entry name" value="Prot_N_Gln_amidohydro_ab_roll"/>
</dbReference>
<comment type="catalytic activity">
    <reaction evidence="7 8">
        <text>N-terminal L-glutaminyl-[protein] + H2O = N-terminal L-glutamyl-[protein] + NH4(+)</text>
        <dbReference type="Rhea" id="RHEA:50680"/>
        <dbReference type="Rhea" id="RHEA-COMP:12668"/>
        <dbReference type="Rhea" id="RHEA-COMP:12777"/>
        <dbReference type="ChEBI" id="CHEBI:15377"/>
        <dbReference type="ChEBI" id="CHEBI:28938"/>
        <dbReference type="ChEBI" id="CHEBI:64721"/>
        <dbReference type="ChEBI" id="CHEBI:64722"/>
        <dbReference type="EC" id="3.5.1.122"/>
    </reaction>
</comment>
<dbReference type="PANTHER" id="PTHR13035">
    <property type="entry name" value="PROTEIN N-TERMINAL GLUTAMINE AMIDOHYDROLASE"/>
    <property type="match status" value="1"/>
</dbReference>
<evidence type="ECO:0000313" key="11">
    <source>
        <dbReference type="Proteomes" id="UP000663852"/>
    </source>
</evidence>
<dbReference type="InterPro" id="IPR037132">
    <property type="entry name" value="N_Gln_amidohydro_ab_roll_sf"/>
</dbReference>
<dbReference type="GO" id="GO:0008418">
    <property type="term" value="F:protein-N-terminal asparagine amidohydrolase activity"/>
    <property type="evidence" value="ECO:0007669"/>
    <property type="project" value="UniProtKB-UniRule"/>
</dbReference>
<dbReference type="Proteomes" id="UP000663852">
    <property type="component" value="Unassembled WGS sequence"/>
</dbReference>
<feature type="domain" description="Protein N-terminal glutamine amidohydrolase alpha beta roll" evidence="9">
    <location>
        <begin position="13"/>
        <end position="193"/>
    </location>
</feature>
<evidence type="ECO:0000313" key="10">
    <source>
        <dbReference type="EMBL" id="CAF1241112.1"/>
    </source>
</evidence>
<evidence type="ECO:0000256" key="1">
    <source>
        <dbReference type="ARBA" id="ARBA00008985"/>
    </source>
</evidence>
<evidence type="ECO:0000256" key="4">
    <source>
        <dbReference type="ARBA" id="ARBA00021247"/>
    </source>
</evidence>
<proteinExistence type="inferred from homology"/>
<protein>
    <recommendedName>
        <fullName evidence="4 8">Protein N-terminal glutamine amidohydrolase</fullName>
        <ecNumber evidence="3 8">3.5.1.122</ecNumber>
    </recommendedName>
    <alternativeName>
        <fullName evidence="6 8">Protein NH2-terminal glutamine deamidase</fullName>
    </alternativeName>
</protein>
<dbReference type="EMBL" id="CAJNOJ010000173">
    <property type="protein sequence ID" value="CAF1241112.1"/>
    <property type="molecule type" value="Genomic_DNA"/>
</dbReference>
<dbReference type="OrthoDB" id="191192at2759"/>
<evidence type="ECO:0000256" key="6">
    <source>
        <dbReference type="ARBA" id="ARBA00029677"/>
    </source>
</evidence>